<dbReference type="GO" id="GO:0005524">
    <property type="term" value="F:ATP binding"/>
    <property type="evidence" value="ECO:0007669"/>
    <property type="project" value="UniProtKB-KW"/>
</dbReference>
<feature type="binding site" evidence="8">
    <location>
        <begin position="29"/>
        <end position="36"/>
    </location>
    <ligand>
        <name>ATP</name>
        <dbReference type="ChEBI" id="CHEBI:30616"/>
    </ligand>
</feature>
<feature type="binding site" evidence="8">
    <location>
        <position position="152"/>
    </location>
    <ligand>
        <name>(R)-pantoate</name>
        <dbReference type="ChEBI" id="CHEBI:15980"/>
    </ligand>
</feature>
<organism evidence="9 10">
    <name type="scientific">Mariniphaga anaerophila</name>
    <dbReference type="NCBI Taxonomy" id="1484053"/>
    <lineage>
        <taxon>Bacteria</taxon>
        <taxon>Pseudomonadati</taxon>
        <taxon>Bacteroidota</taxon>
        <taxon>Bacteroidia</taxon>
        <taxon>Marinilabiliales</taxon>
        <taxon>Prolixibacteraceae</taxon>
        <taxon>Mariniphaga</taxon>
    </lineage>
</organism>
<dbReference type="UniPathway" id="UPA00028">
    <property type="reaction ID" value="UER00005"/>
</dbReference>
<dbReference type="GO" id="GO:0015940">
    <property type="term" value="P:pantothenate biosynthetic process"/>
    <property type="evidence" value="ECO:0007669"/>
    <property type="project" value="UniProtKB-UniRule"/>
</dbReference>
<evidence type="ECO:0000313" key="10">
    <source>
        <dbReference type="Proteomes" id="UP000184164"/>
    </source>
</evidence>
<dbReference type="Gene3D" id="3.30.1300.10">
    <property type="entry name" value="Pantoate-beta-alanine ligase, C-terminal domain"/>
    <property type="match status" value="1"/>
</dbReference>
<dbReference type="EMBL" id="FQUM01000006">
    <property type="protein sequence ID" value="SHF53813.1"/>
    <property type="molecule type" value="Genomic_DNA"/>
</dbReference>
<evidence type="ECO:0000256" key="4">
    <source>
        <dbReference type="ARBA" id="ARBA00022655"/>
    </source>
</evidence>
<keyword evidence="3 8" id="KW-0436">Ligase</keyword>
<gene>
    <name evidence="8" type="primary">panC</name>
    <name evidence="9" type="ORF">SAMN05444274_106114</name>
</gene>
<dbReference type="RefSeq" id="WP_073002393.1">
    <property type="nucleotide sequence ID" value="NZ_FQUM01000006.1"/>
</dbReference>
<dbReference type="InterPro" id="IPR003721">
    <property type="entry name" value="Pantoate_ligase"/>
</dbReference>
<dbReference type="EC" id="6.3.2.1" evidence="8"/>
<keyword evidence="10" id="KW-1185">Reference proteome</keyword>
<evidence type="ECO:0000256" key="3">
    <source>
        <dbReference type="ARBA" id="ARBA00022598"/>
    </source>
</evidence>
<evidence type="ECO:0000256" key="6">
    <source>
        <dbReference type="ARBA" id="ARBA00022840"/>
    </source>
</evidence>
<keyword evidence="4 8" id="KW-0566">Pantothenate biosynthesis</keyword>
<dbReference type="CDD" id="cd00560">
    <property type="entry name" value="PanC"/>
    <property type="match status" value="1"/>
</dbReference>
<reference evidence="9 10" key="1">
    <citation type="submission" date="2016-11" db="EMBL/GenBank/DDBJ databases">
        <authorList>
            <person name="Jaros S."/>
            <person name="Januszkiewicz K."/>
            <person name="Wedrychowicz H."/>
        </authorList>
    </citation>
    <scope>NUCLEOTIDE SEQUENCE [LARGE SCALE GENOMIC DNA]</scope>
    <source>
        <strain evidence="9 10">DSM 26910</strain>
    </source>
</reference>
<dbReference type="STRING" id="1484053.SAMN05444274_106114"/>
<feature type="binding site" evidence="8">
    <location>
        <position position="60"/>
    </location>
    <ligand>
        <name>beta-alanine</name>
        <dbReference type="ChEBI" id="CHEBI:57966"/>
    </ligand>
</feature>
<dbReference type="PANTHER" id="PTHR21299">
    <property type="entry name" value="CYTIDYLATE KINASE/PANTOATE-BETA-ALANINE LIGASE"/>
    <property type="match status" value="1"/>
</dbReference>
<dbReference type="GO" id="GO:0005829">
    <property type="term" value="C:cytosol"/>
    <property type="evidence" value="ECO:0007669"/>
    <property type="project" value="TreeGrafter"/>
</dbReference>
<feature type="binding site" evidence="8">
    <location>
        <begin position="146"/>
        <end position="149"/>
    </location>
    <ligand>
        <name>ATP</name>
        <dbReference type="ChEBI" id="CHEBI:30616"/>
    </ligand>
</feature>
<comment type="catalytic activity">
    <reaction evidence="7 8">
        <text>(R)-pantoate + beta-alanine + ATP = (R)-pantothenate + AMP + diphosphate + H(+)</text>
        <dbReference type="Rhea" id="RHEA:10912"/>
        <dbReference type="ChEBI" id="CHEBI:15378"/>
        <dbReference type="ChEBI" id="CHEBI:15980"/>
        <dbReference type="ChEBI" id="CHEBI:29032"/>
        <dbReference type="ChEBI" id="CHEBI:30616"/>
        <dbReference type="ChEBI" id="CHEBI:33019"/>
        <dbReference type="ChEBI" id="CHEBI:57966"/>
        <dbReference type="ChEBI" id="CHEBI:456215"/>
        <dbReference type="EC" id="6.3.2.1"/>
    </reaction>
</comment>
<dbReference type="Proteomes" id="UP000184164">
    <property type="component" value="Unassembled WGS sequence"/>
</dbReference>
<dbReference type="Gene3D" id="3.40.50.620">
    <property type="entry name" value="HUPs"/>
    <property type="match status" value="1"/>
</dbReference>
<accession>A0A1M5CGD3</accession>
<comment type="similarity">
    <text evidence="2 8">Belongs to the pantothenate synthetase family.</text>
</comment>
<comment type="subunit">
    <text evidence="8">Homodimer.</text>
</comment>
<dbReference type="InterPro" id="IPR014729">
    <property type="entry name" value="Rossmann-like_a/b/a_fold"/>
</dbReference>
<evidence type="ECO:0000256" key="2">
    <source>
        <dbReference type="ARBA" id="ARBA00009256"/>
    </source>
</evidence>
<comment type="miscellaneous">
    <text evidence="8">The reaction proceeds by a bi uni uni bi ping pong mechanism.</text>
</comment>
<dbReference type="OrthoDB" id="9773087at2"/>
<evidence type="ECO:0000256" key="5">
    <source>
        <dbReference type="ARBA" id="ARBA00022741"/>
    </source>
</evidence>
<dbReference type="PANTHER" id="PTHR21299:SF1">
    <property type="entry name" value="PANTOATE--BETA-ALANINE LIGASE"/>
    <property type="match status" value="1"/>
</dbReference>
<dbReference type="SUPFAM" id="SSF52374">
    <property type="entry name" value="Nucleotidylyl transferase"/>
    <property type="match status" value="1"/>
</dbReference>
<dbReference type="InterPro" id="IPR042176">
    <property type="entry name" value="Pantoate_ligase_C"/>
</dbReference>
<comment type="pathway">
    <text evidence="1 8">Cofactor biosynthesis; (R)-pantothenate biosynthesis; (R)-pantothenate from (R)-pantoate and beta-alanine: step 1/1.</text>
</comment>
<dbReference type="InterPro" id="IPR004821">
    <property type="entry name" value="Cyt_trans-like"/>
</dbReference>
<keyword evidence="5 8" id="KW-0547">Nucleotide-binding</keyword>
<feature type="binding site" evidence="8">
    <location>
        <position position="175"/>
    </location>
    <ligand>
        <name>ATP</name>
        <dbReference type="ChEBI" id="CHEBI:30616"/>
    </ligand>
</feature>
<evidence type="ECO:0000256" key="7">
    <source>
        <dbReference type="ARBA" id="ARBA00048258"/>
    </source>
</evidence>
<dbReference type="NCBIfam" id="TIGR00018">
    <property type="entry name" value="panC"/>
    <property type="match status" value="1"/>
</dbReference>
<feature type="binding site" evidence="8">
    <location>
        <position position="60"/>
    </location>
    <ligand>
        <name>(R)-pantoate</name>
        <dbReference type="ChEBI" id="CHEBI:15980"/>
    </ligand>
</feature>
<feature type="active site" description="Proton donor" evidence="8">
    <location>
        <position position="36"/>
    </location>
</feature>
<protein>
    <recommendedName>
        <fullName evidence="8">Pantothenate synthetase</fullName>
        <shortName evidence="8">PS</shortName>
        <ecNumber evidence="8">6.3.2.1</ecNumber>
    </recommendedName>
    <alternativeName>
        <fullName evidence="8">Pantoate--beta-alanine ligase</fullName>
    </alternativeName>
    <alternativeName>
        <fullName evidence="8">Pantoate-activating enzyme</fullName>
    </alternativeName>
</protein>
<dbReference type="NCBIfam" id="TIGR00125">
    <property type="entry name" value="cyt_tran_rel"/>
    <property type="match status" value="1"/>
</dbReference>
<proteinExistence type="inferred from homology"/>
<evidence type="ECO:0000313" key="9">
    <source>
        <dbReference type="EMBL" id="SHF53813.1"/>
    </source>
</evidence>
<dbReference type="FunFam" id="3.40.50.620:FF:000013">
    <property type="entry name" value="Pantothenate synthetase"/>
    <property type="match status" value="1"/>
</dbReference>
<comment type="subcellular location">
    <subcellularLocation>
        <location evidence="8">Cytoplasm</location>
    </subcellularLocation>
</comment>
<keyword evidence="6 8" id="KW-0067">ATP-binding</keyword>
<evidence type="ECO:0000256" key="8">
    <source>
        <dbReference type="HAMAP-Rule" id="MF_00158"/>
    </source>
</evidence>
<name>A0A1M5CGD3_9BACT</name>
<dbReference type="Pfam" id="PF02569">
    <property type="entry name" value="Pantoate_ligase"/>
    <property type="match status" value="1"/>
</dbReference>
<evidence type="ECO:0000256" key="1">
    <source>
        <dbReference type="ARBA" id="ARBA00004990"/>
    </source>
</evidence>
<dbReference type="AlphaFoldDB" id="A0A1M5CGD3"/>
<dbReference type="GO" id="GO:0004592">
    <property type="term" value="F:pantoate-beta-alanine ligase activity"/>
    <property type="evidence" value="ECO:0007669"/>
    <property type="project" value="UniProtKB-UniRule"/>
</dbReference>
<dbReference type="HAMAP" id="MF_00158">
    <property type="entry name" value="PanC"/>
    <property type="match status" value="1"/>
</dbReference>
<feature type="binding site" evidence="8">
    <location>
        <begin position="183"/>
        <end position="186"/>
    </location>
    <ligand>
        <name>ATP</name>
        <dbReference type="ChEBI" id="CHEBI:30616"/>
    </ligand>
</feature>
<comment type="function">
    <text evidence="8">Catalyzes the condensation of pantoate with beta-alanine in an ATP-dependent reaction via a pantoyl-adenylate intermediate.</text>
</comment>
<sequence>MVLVKTIEELQKHLKELCKKGSVGLVPTMGALHSGHLSLVERAVSENPTVVVSVFVNPTQFNDPDDLKRYPRTLEADLKLLEPTGCTLVFAPEPSEIYPEPDTRKFDFGHFEQVMEGKHRPGHFNGVAQVVSKLFEIVKPNKAYFGQKDFQQLAIINQMVKMLKMPVEVVACPIIREKSGLAMSSRNALLTPEERKNAVVIYETLNKARNLVGAKSVCDLEKWVVANINKNTFLDVEYFEVVDFESLQHVCKWDDEGRKIGCIAVFCGKVRLIDNIVLN</sequence>
<keyword evidence="8" id="KW-0963">Cytoplasm</keyword>